<dbReference type="RefSeq" id="WP_145262013.1">
    <property type="nucleotide sequence ID" value="NZ_CP036279.1"/>
</dbReference>
<dbReference type="AlphaFoldDB" id="A0A518BAR1"/>
<evidence type="ECO:0000313" key="1">
    <source>
        <dbReference type="EMBL" id="QDU64074.1"/>
    </source>
</evidence>
<keyword evidence="1" id="KW-0645">Protease</keyword>
<gene>
    <name evidence="1" type="ORF">Pan216_49620</name>
</gene>
<dbReference type="InterPro" id="IPR023562">
    <property type="entry name" value="ClpP/TepA"/>
</dbReference>
<dbReference type="Gene3D" id="3.90.226.10">
    <property type="entry name" value="2-enoyl-CoA Hydratase, Chain A, domain 1"/>
    <property type="match status" value="1"/>
</dbReference>
<dbReference type="OrthoDB" id="259258at2"/>
<sequence length="174" mass="19159">MAKRKTSKPASPPPEIAIIGDLSEDGEKEIVDAILDIEPGSEATMYIDSGGGSVYSALAIVTLMRIRKLKATAIVIGECSSSTLLVFAACQRRLVTERSVFLFHRVKWRSDKDYGSAEAVNWASHFQWLESEADRYQAELFGAEEEPFSSWVNEGRFVLGPELAEMGLAELIDA</sequence>
<accession>A0A518BAR1</accession>
<dbReference type="GO" id="GO:0006508">
    <property type="term" value="P:proteolysis"/>
    <property type="evidence" value="ECO:0007669"/>
    <property type="project" value="UniProtKB-KW"/>
</dbReference>
<name>A0A518BAR1_9BACT</name>
<dbReference type="Proteomes" id="UP000317093">
    <property type="component" value="Chromosome"/>
</dbReference>
<dbReference type="InterPro" id="IPR029045">
    <property type="entry name" value="ClpP/crotonase-like_dom_sf"/>
</dbReference>
<evidence type="ECO:0000313" key="2">
    <source>
        <dbReference type="Proteomes" id="UP000317093"/>
    </source>
</evidence>
<keyword evidence="2" id="KW-1185">Reference proteome</keyword>
<dbReference type="Pfam" id="PF00574">
    <property type="entry name" value="CLP_protease"/>
    <property type="match status" value="1"/>
</dbReference>
<dbReference type="KEGG" id="knv:Pan216_49620"/>
<organism evidence="1 2">
    <name type="scientific">Kolteria novifilia</name>
    <dbReference type="NCBI Taxonomy" id="2527975"/>
    <lineage>
        <taxon>Bacteria</taxon>
        <taxon>Pseudomonadati</taxon>
        <taxon>Planctomycetota</taxon>
        <taxon>Planctomycetia</taxon>
        <taxon>Kolteriales</taxon>
        <taxon>Kolteriaceae</taxon>
        <taxon>Kolteria</taxon>
    </lineage>
</organism>
<dbReference type="GO" id="GO:0008233">
    <property type="term" value="F:peptidase activity"/>
    <property type="evidence" value="ECO:0007669"/>
    <property type="project" value="UniProtKB-KW"/>
</dbReference>
<proteinExistence type="predicted"/>
<reference evidence="1 2" key="1">
    <citation type="submission" date="2019-02" db="EMBL/GenBank/DDBJ databases">
        <title>Deep-cultivation of Planctomycetes and their phenomic and genomic characterization uncovers novel biology.</title>
        <authorList>
            <person name="Wiegand S."/>
            <person name="Jogler M."/>
            <person name="Boedeker C."/>
            <person name="Pinto D."/>
            <person name="Vollmers J."/>
            <person name="Rivas-Marin E."/>
            <person name="Kohn T."/>
            <person name="Peeters S.H."/>
            <person name="Heuer A."/>
            <person name="Rast P."/>
            <person name="Oberbeckmann S."/>
            <person name="Bunk B."/>
            <person name="Jeske O."/>
            <person name="Meyerdierks A."/>
            <person name="Storesund J.E."/>
            <person name="Kallscheuer N."/>
            <person name="Luecker S."/>
            <person name="Lage O.M."/>
            <person name="Pohl T."/>
            <person name="Merkel B.J."/>
            <person name="Hornburger P."/>
            <person name="Mueller R.-W."/>
            <person name="Bruemmer F."/>
            <person name="Labrenz M."/>
            <person name="Spormann A.M."/>
            <person name="Op den Camp H."/>
            <person name="Overmann J."/>
            <person name="Amann R."/>
            <person name="Jetten M.S.M."/>
            <person name="Mascher T."/>
            <person name="Medema M.H."/>
            <person name="Devos D.P."/>
            <person name="Kaster A.-K."/>
            <person name="Ovreas L."/>
            <person name="Rohde M."/>
            <person name="Galperin M.Y."/>
            <person name="Jogler C."/>
        </authorList>
    </citation>
    <scope>NUCLEOTIDE SEQUENCE [LARGE SCALE GENOMIC DNA]</scope>
    <source>
        <strain evidence="1 2">Pan216</strain>
    </source>
</reference>
<dbReference type="SUPFAM" id="SSF52096">
    <property type="entry name" value="ClpP/crotonase"/>
    <property type="match status" value="1"/>
</dbReference>
<protein>
    <submittedName>
        <fullName evidence="1">ATP-dependent Clp protease proteolytic subunit</fullName>
    </submittedName>
</protein>
<keyword evidence="1" id="KW-0378">Hydrolase</keyword>
<dbReference type="EMBL" id="CP036279">
    <property type="protein sequence ID" value="QDU64074.1"/>
    <property type="molecule type" value="Genomic_DNA"/>
</dbReference>